<evidence type="ECO:0008006" key="4">
    <source>
        <dbReference type="Google" id="ProtNLM"/>
    </source>
</evidence>
<organism evidence="2 3">
    <name type="scientific">Catenulispora pinistramenti</name>
    <dbReference type="NCBI Taxonomy" id="2705254"/>
    <lineage>
        <taxon>Bacteria</taxon>
        <taxon>Bacillati</taxon>
        <taxon>Actinomycetota</taxon>
        <taxon>Actinomycetes</taxon>
        <taxon>Catenulisporales</taxon>
        <taxon>Catenulisporaceae</taxon>
        <taxon>Catenulispora</taxon>
    </lineage>
</organism>
<sequence>MNRVDDRGRPVAPKPLPPFPSHPTIDDYERALAQFRETPNPAQFPYLREIALMGARLGTIRPAEIVRHVRPAAVAVTLVMEPEIVAVSDAVARAILRGDSAGRQYWSRMVRDVDTTPGSLAALVKARSDSGRGVIARRPPGARQPQAAGTYPAGRRWRAANVVLALAPPLSARGFLASVATVHKQPTGAELSALREHAWLIQEMASQAPLCRELVEHAFGSLGDPALRTALRMRLAENPYTPDSVLSRLVREYDTEPEVTRMVQVHQWAGGTPRRLAFQAMRDDPGAVLQGLREMLRICGEEPFLAMVDAAPQEEAAWVRSVIAALASDLEPDTLLRAYLRLAEMSSPEVVWAVELARSGSLGAMMPAVRASMADGSAEPLVTAVRKTTAGYEPEGRKTLRSIRWTDSVEASRRVHGAHAVEQHRVATADMAAWRSEKALDDPIPLT</sequence>
<evidence type="ECO:0000256" key="1">
    <source>
        <dbReference type="SAM" id="MobiDB-lite"/>
    </source>
</evidence>
<protein>
    <recommendedName>
        <fullName evidence="4">HEAT repeat domain-containing protein</fullName>
    </recommendedName>
</protein>
<accession>A0ABS5L3E9</accession>
<dbReference type="Proteomes" id="UP000730482">
    <property type="component" value="Unassembled WGS sequence"/>
</dbReference>
<feature type="compositionally biased region" description="Pro residues" evidence="1">
    <location>
        <begin position="12"/>
        <end position="21"/>
    </location>
</feature>
<keyword evidence="3" id="KW-1185">Reference proteome</keyword>
<dbReference type="EMBL" id="JAAFYZ010000208">
    <property type="protein sequence ID" value="MBS2552752.1"/>
    <property type="molecule type" value="Genomic_DNA"/>
</dbReference>
<dbReference type="RefSeq" id="WP_212018658.1">
    <property type="nucleotide sequence ID" value="NZ_JAAFYZ010000208.1"/>
</dbReference>
<name>A0ABS5L3E9_9ACTN</name>
<gene>
    <name evidence="2" type="ORF">KGQ19_38445</name>
</gene>
<comment type="caution">
    <text evidence="2">The sequence shown here is derived from an EMBL/GenBank/DDBJ whole genome shotgun (WGS) entry which is preliminary data.</text>
</comment>
<feature type="region of interest" description="Disordered" evidence="1">
    <location>
        <begin position="1"/>
        <end position="23"/>
    </location>
</feature>
<evidence type="ECO:0000313" key="2">
    <source>
        <dbReference type="EMBL" id="MBS2552752.1"/>
    </source>
</evidence>
<proteinExistence type="predicted"/>
<reference evidence="2 3" key="1">
    <citation type="submission" date="2020-02" db="EMBL/GenBank/DDBJ databases">
        <title>Acidophilic actinobacteria isolated from forest soil.</title>
        <authorList>
            <person name="Golinska P."/>
        </authorList>
    </citation>
    <scope>NUCLEOTIDE SEQUENCE [LARGE SCALE GENOMIC DNA]</scope>
    <source>
        <strain evidence="2 3">NL8</strain>
    </source>
</reference>
<evidence type="ECO:0000313" key="3">
    <source>
        <dbReference type="Proteomes" id="UP000730482"/>
    </source>
</evidence>